<dbReference type="STRING" id="29367.CLPUN_08190"/>
<dbReference type="PANTHER" id="PTHR35191">
    <property type="entry name" value="PROPHAGE SIDE TAIL FIBER PROTEIN HOMOLOG STFQ-RELATED"/>
    <property type="match status" value="1"/>
</dbReference>
<feature type="domain" description="Phage tail fibre protein N-terminal" evidence="1">
    <location>
        <begin position="1"/>
        <end position="149"/>
    </location>
</feature>
<dbReference type="AlphaFoldDB" id="A0A1S8TWQ6"/>
<dbReference type="RefSeq" id="WP_077846097.1">
    <property type="nucleotide sequence ID" value="NZ_LZZM01000047.1"/>
</dbReference>
<dbReference type="InterPro" id="IPR051934">
    <property type="entry name" value="Phage_Tail_Fiber_Structural"/>
</dbReference>
<evidence type="ECO:0000313" key="2">
    <source>
        <dbReference type="EMBL" id="OOM81825.1"/>
    </source>
</evidence>
<evidence type="ECO:0000313" key="3">
    <source>
        <dbReference type="Proteomes" id="UP000190890"/>
    </source>
</evidence>
<dbReference type="Pfam" id="PF12571">
    <property type="entry name" value="Phage_tail_fib"/>
    <property type="match status" value="1"/>
</dbReference>
<dbReference type="PANTHER" id="PTHR35191:SF1">
    <property type="entry name" value="PROPHAGE SIDE TAIL FIBER PROTEIN HOMOLOG STFQ-RELATED"/>
    <property type="match status" value="1"/>
</dbReference>
<gene>
    <name evidence="2" type="ORF">CLPUN_08190</name>
</gene>
<dbReference type="InterPro" id="IPR022225">
    <property type="entry name" value="Phage_tail_fibre_N"/>
</dbReference>
<dbReference type="Proteomes" id="UP000190890">
    <property type="component" value="Unassembled WGS sequence"/>
</dbReference>
<reference evidence="2 3" key="1">
    <citation type="submission" date="2016-05" db="EMBL/GenBank/DDBJ databases">
        <title>Microbial solvent formation.</title>
        <authorList>
            <person name="Poehlein A."/>
            <person name="Montoya Solano J.D."/>
            <person name="Flitsch S."/>
            <person name="Krabben P."/>
            <person name="Duerre P."/>
            <person name="Daniel R."/>
        </authorList>
    </citation>
    <scope>NUCLEOTIDE SEQUENCE [LARGE SCALE GENOMIC DNA]</scope>
    <source>
        <strain evidence="2 3">DSM 2619</strain>
    </source>
</reference>
<evidence type="ECO:0000259" key="1">
    <source>
        <dbReference type="Pfam" id="PF12571"/>
    </source>
</evidence>
<dbReference type="OrthoDB" id="9810174at2"/>
<proteinExistence type="predicted"/>
<comment type="caution">
    <text evidence="2">The sequence shown here is derived from an EMBL/GenBank/DDBJ whole genome shotgun (WGS) entry which is preliminary data.</text>
</comment>
<dbReference type="EMBL" id="LZZM01000047">
    <property type="protein sequence ID" value="OOM81825.1"/>
    <property type="molecule type" value="Genomic_DNA"/>
</dbReference>
<sequence length="489" mass="53002">MSEQFYTLVTLIGQAKIANANVLGNKVNFVKLKVGDGGGSYYNPTENQTDIKNKVWEGNINSIYVHETNKNWIVIETIIPGDVGGFTIRESGIYDDENNLIAISKYPETYKPLPSDGSAKDLMLKIILEVSNSSNVTLKIDPTVIVATKTDIKTLEIKINNSSNEFNTHLTDSRFQLAGGTGTAITLTLSSLVNGYSKTFIASANNGGAATTINGKKFYKPGTTISPNLIAGKAYTVWYNSSGDCFFIKASAEGNTIASHVLAGDIFSTEIDTGSIGTMPNKGAVVITPSVINQPIPLGYHENGYVIGDSNLISDNIKANKSIFGIQGKPSVVETSDANALAAQIVEGYISYTNGNKIIGTANIQSLGGLRYQRIEYLPSDIIIQDSGNGIEGTALKKTLPISFTPKFMIVNIQKIQVFINFVEHTIFANMYDDHTETKATLNATNNTYVYSASTASRYFEYSDYGKRIDIWASSITGPLTPCYADIIY</sequence>
<keyword evidence="3" id="KW-1185">Reference proteome</keyword>
<organism evidence="2 3">
    <name type="scientific">Clostridium puniceum</name>
    <dbReference type="NCBI Taxonomy" id="29367"/>
    <lineage>
        <taxon>Bacteria</taxon>
        <taxon>Bacillati</taxon>
        <taxon>Bacillota</taxon>
        <taxon>Clostridia</taxon>
        <taxon>Eubacteriales</taxon>
        <taxon>Clostridiaceae</taxon>
        <taxon>Clostridium</taxon>
    </lineage>
</organism>
<name>A0A1S8TWQ6_9CLOT</name>
<accession>A0A1S8TWQ6</accession>
<protein>
    <recommendedName>
        <fullName evidence="1">Phage tail fibre protein N-terminal domain-containing protein</fullName>
    </recommendedName>
</protein>